<dbReference type="EMBL" id="JAOAOG010000167">
    <property type="protein sequence ID" value="KAJ6243949.1"/>
    <property type="molecule type" value="Genomic_DNA"/>
</dbReference>
<feature type="transmembrane region" description="Helical" evidence="5">
    <location>
        <begin position="231"/>
        <end position="256"/>
    </location>
</feature>
<dbReference type="InterPro" id="IPR002048">
    <property type="entry name" value="EF_hand_dom"/>
</dbReference>
<evidence type="ECO:0000259" key="6">
    <source>
        <dbReference type="PROSITE" id="PS50222"/>
    </source>
</evidence>
<evidence type="ECO:0000256" key="4">
    <source>
        <dbReference type="ARBA" id="ARBA00023136"/>
    </source>
</evidence>
<gene>
    <name evidence="7" type="ORF">M0813_21740</name>
</gene>
<keyword evidence="4 5" id="KW-0472">Membrane</keyword>
<sequence length="485" mass="57292">MPAYRKNGYVAIFFGAFLIIELYLFGNLVLGAIYEKYRISMAKSVKKQKRQEWRAVLSAFKRIDSTNRGYLTRKQWRILLKYIKTSLNPEGIDLWFEFLDIDDDGYIDKFNFLHIIELLHCTIKQNVDTIDDQPLYHQRFFGTVKQFMRRLVKSKKFKILIDIGIVINIALTIFFLEKNDEQSAHSNKYLNIMFVSIFTLEMVCKMIGYGLRRYFKDIWNRKYFIVAKQCIPAFLVYGLILFFIYYLFALVGMAIFSGKIYESNPKLAKTGYLAADYIANSFNDFPKSIVVLFELMIINNWFVIVEGHVAVTNWGSYFFFITFYFITIIVILNIVIAFILEVFQWKHDNENKMLYDQTNVKKTLGELESRTKRFLRAQGIKKSWKLEARPKIFTLFQNIFQPKYSLSIQEVQKKINKINGELSISMKALNFLKQPFTKSNSYDLNSENMLEMEQEKNEKDSLINLEDDPIYFDLNDLSKSDELNI</sequence>
<dbReference type="InterPro" id="IPR027359">
    <property type="entry name" value="Volt_channel_dom_sf"/>
</dbReference>
<dbReference type="InterPro" id="IPR005821">
    <property type="entry name" value="Ion_trans_dom"/>
</dbReference>
<dbReference type="CDD" id="cd00051">
    <property type="entry name" value="EFh"/>
    <property type="match status" value="1"/>
</dbReference>
<proteinExistence type="predicted"/>
<comment type="caution">
    <text evidence="7">The sequence shown here is derived from an EMBL/GenBank/DDBJ whole genome shotgun (WGS) entry which is preliminary data.</text>
</comment>
<accession>A0ABQ8YH75</accession>
<keyword evidence="2 5" id="KW-0812">Transmembrane</keyword>
<reference evidence="7" key="1">
    <citation type="submission" date="2022-08" db="EMBL/GenBank/DDBJ databases">
        <title>Novel sulfate-reducing endosymbionts in the free-living metamonad Anaeramoeba.</title>
        <authorList>
            <person name="Jerlstrom-Hultqvist J."/>
            <person name="Cepicka I."/>
            <person name="Gallot-Lavallee L."/>
            <person name="Salas-Leiva D."/>
            <person name="Curtis B.A."/>
            <person name="Zahonova K."/>
            <person name="Pipaliya S."/>
            <person name="Dacks J."/>
            <person name="Roger A.J."/>
        </authorList>
    </citation>
    <scope>NUCLEOTIDE SEQUENCE</scope>
    <source>
        <strain evidence="7">Schooner1</strain>
    </source>
</reference>
<evidence type="ECO:0000256" key="3">
    <source>
        <dbReference type="ARBA" id="ARBA00022989"/>
    </source>
</evidence>
<evidence type="ECO:0000313" key="8">
    <source>
        <dbReference type="Proteomes" id="UP001150062"/>
    </source>
</evidence>
<evidence type="ECO:0000313" key="7">
    <source>
        <dbReference type="EMBL" id="KAJ6243949.1"/>
    </source>
</evidence>
<dbReference type="SUPFAM" id="SSF81324">
    <property type="entry name" value="Voltage-gated potassium channels"/>
    <property type="match status" value="1"/>
</dbReference>
<dbReference type="Gene3D" id="1.20.120.350">
    <property type="entry name" value="Voltage-gated potassium channels. Chain C"/>
    <property type="match status" value="1"/>
</dbReference>
<dbReference type="Pfam" id="PF00520">
    <property type="entry name" value="Ion_trans"/>
    <property type="match status" value="2"/>
</dbReference>
<dbReference type="SUPFAM" id="SSF47473">
    <property type="entry name" value="EF-hand"/>
    <property type="match status" value="1"/>
</dbReference>
<keyword evidence="3 5" id="KW-1133">Transmembrane helix</keyword>
<dbReference type="PANTHER" id="PTHR46726:SF1">
    <property type="entry name" value="TWO-PORE CALCIUM CHANNEL 3"/>
    <property type="match status" value="1"/>
</dbReference>
<evidence type="ECO:0000256" key="2">
    <source>
        <dbReference type="ARBA" id="ARBA00022692"/>
    </source>
</evidence>
<evidence type="ECO:0000256" key="1">
    <source>
        <dbReference type="ARBA" id="ARBA00004141"/>
    </source>
</evidence>
<feature type="transmembrane region" description="Helical" evidence="5">
    <location>
        <begin position="317"/>
        <end position="343"/>
    </location>
</feature>
<keyword evidence="8" id="KW-1185">Reference proteome</keyword>
<dbReference type="PROSITE" id="PS50222">
    <property type="entry name" value="EF_HAND_2"/>
    <property type="match status" value="1"/>
</dbReference>
<dbReference type="PANTHER" id="PTHR46726">
    <property type="entry name" value="TWO PORE CHANNEL 3"/>
    <property type="match status" value="1"/>
</dbReference>
<dbReference type="Gene3D" id="1.10.238.10">
    <property type="entry name" value="EF-hand"/>
    <property type="match status" value="1"/>
</dbReference>
<feature type="transmembrane region" description="Helical" evidence="5">
    <location>
        <begin position="12"/>
        <end position="34"/>
    </location>
</feature>
<comment type="subcellular location">
    <subcellularLocation>
        <location evidence="1">Membrane</location>
        <topology evidence="1">Multi-pass membrane protein</topology>
    </subcellularLocation>
</comment>
<dbReference type="Pfam" id="PF13499">
    <property type="entry name" value="EF-hand_7"/>
    <property type="match status" value="1"/>
</dbReference>
<protein>
    <submittedName>
        <fullName evidence="7">Two pore channel 3</fullName>
    </submittedName>
</protein>
<feature type="transmembrane region" description="Helical" evidence="5">
    <location>
        <begin position="189"/>
        <end position="211"/>
    </location>
</feature>
<organism evidence="7 8">
    <name type="scientific">Anaeramoeba flamelloides</name>
    <dbReference type="NCBI Taxonomy" id="1746091"/>
    <lineage>
        <taxon>Eukaryota</taxon>
        <taxon>Metamonada</taxon>
        <taxon>Anaeramoebidae</taxon>
        <taxon>Anaeramoeba</taxon>
    </lineage>
</organism>
<dbReference type="Proteomes" id="UP001150062">
    <property type="component" value="Unassembled WGS sequence"/>
</dbReference>
<dbReference type="InterPro" id="IPR011992">
    <property type="entry name" value="EF-hand-dom_pair"/>
</dbReference>
<dbReference type="PROSITE" id="PS50096">
    <property type="entry name" value="IQ"/>
    <property type="match status" value="1"/>
</dbReference>
<dbReference type="Gene3D" id="1.10.287.70">
    <property type="match status" value="1"/>
</dbReference>
<feature type="transmembrane region" description="Helical" evidence="5">
    <location>
        <begin position="159"/>
        <end position="177"/>
    </location>
</feature>
<feature type="domain" description="EF-hand" evidence="6">
    <location>
        <begin position="87"/>
        <end position="122"/>
    </location>
</feature>
<name>A0ABQ8YH75_9EUKA</name>
<evidence type="ECO:0000256" key="5">
    <source>
        <dbReference type="SAM" id="Phobius"/>
    </source>
</evidence>